<evidence type="ECO:0008006" key="8">
    <source>
        <dbReference type="Google" id="ProtNLM"/>
    </source>
</evidence>
<sequence length="324" mass="37270">MDFYSHIQTIICLFALLAICSVLKITSNTKRGYTKRNEIPEPSGALPFIGHLHLFKGQQEPMALSLGAMADKYGSFFSIRLGLRRMLVVSSWEMAKEFLATNDRTFATRASLAIGKHMFYNNAIMGLAPYGQYWRDVRKMATLELLSTHRLEKLRHVRFSEVESLIKDLYLRCTNNQVVTISELFDHMTFNIGLRMIVGKRFSSSTYGEEKSEGCRFQRAIKEATYLSGVFILSDSFPCLEWIDYQGYIGSMKRTAKELDSVLDIWLNEHLQKQLEHKSTNGESDFMDVMLQTLDEDTVMSGHTRDIIIKATALVRSYHISYRY</sequence>
<dbReference type="InterPro" id="IPR001128">
    <property type="entry name" value="Cyt_P450"/>
</dbReference>
<dbReference type="EMBL" id="OIVN01000734">
    <property type="protein sequence ID" value="SPC84774.1"/>
    <property type="molecule type" value="Genomic_DNA"/>
</dbReference>
<protein>
    <recommendedName>
        <fullName evidence="8">Cytochrome P450</fullName>
    </recommendedName>
</protein>
<keyword evidence="5" id="KW-0503">Monooxygenase</keyword>
<keyword evidence="2" id="KW-0479">Metal-binding</keyword>
<evidence type="ECO:0000256" key="5">
    <source>
        <dbReference type="ARBA" id="ARBA00023033"/>
    </source>
</evidence>
<dbReference type="GO" id="GO:0005506">
    <property type="term" value="F:iron ion binding"/>
    <property type="evidence" value="ECO:0007669"/>
    <property type="project" value="InterPro"/>
</dbReference>
<dbReference type="SUPFAM" id="SSF48264">
    <property type="entry name" value="Cytochrome P450"/>
    <property type="match status" value="1"/>
</dbReference>
<dbReference type="Gene3D" id="1.10.630.10">
    <property type="entry name" value="Cytochrome P450"/>
    <property type="match status" value="1"/>
</dbReference>
<dbReference type="PRINTS" id="PR00463">
    <property type="entry name" value="EP450I"/>
</dbReference>
<keyword evidence="1" id="KW-0349">Heme</keyword>
<keyword evidence="4" id="KW-0408">Iron</keyword>
<accession>A0A2N9FDB2</accession>
<reference evidence="7" key="1">
    <citation type="submission" date="2018-02" db="EMBL/GenBank/DDBJ databases">
        <authorList>
            <person name="Cohen D.B."/>
            <person name="Kent A.D."/>
        </authorList>
    </citation>
    <scope>NUCLEOTIDE SEQUENCE</scope>
</reference>
<evidence type="ECO:0000256" key="4">
    <source>
        <dbReference type="ARBA" id="ARBA00023004"/>
    </source>
</evidence>
<proteinExistence type="predicted"/>
<evidence type="ECO:0000256" key="3">
    <source>
        <dbReference type="ARBA" id="ARBA00023002"/>
    </source>
</evidence>
<keyword evidence="6" id="KW-0812">Transmembrane</keyword>
<dbReference type="GO" id="GO:0016705">
    <property type="term" value="F:oxidoreductase activity, acting on paired donors, with incorporation or reduction of molecular oxygen"/>
    <property type="evidence" value="ECO:0007669"/>
    <property type="project" value="InterPro"/>
</dbReference>
<keyword evidence="3" id="KW-0560">Oxidoreductase</keyword>
<evidence type="ECO:0000313" key="7">
    <source>
        <dbReference type="EMBL" id="SPC84774.1"/>
    </source>
</evidence>
<organism evidence="7">
    <name type="scientific">Fagus sylvatica</name>
    <name type="common">Beechnut</name>
    <dbReference type="NCBI Taxonomy" id="28930"/>
    <lineage>
        <taxon>Eukaryota</taxon>
        <taxon>Viridiplantae</taxon>
        <taxon>Streptophyta</taxon>
        <taxon>Embryophyta</taxon>
        <taxon>Tracheophyta</taxon>
        <taxon>Spermatophyta</taxon>
        <taxon>Magnoliopsida</taxon>
        <taxon>eudicotyledons</taxon>
        <taxon>Gunneridae</taxon>
        <taxon>Pentapetalae</taxon>
        <taxon>rosids</taxon>
        <taxon>fabids</taxon>
        <taxon>Fagales</taxon>
        <taxon>Fagaceae</taxon>
        <taxon>Fagus</taxon>
    </lineage>
</organism>
<dbReference type="GO" id="GO:0004497">
    <property type="term" value="F:monooxygenase activity"/>
    <property type="evidence" value="ECO:0007669"/>
    <property type="project" value="UniProtKB-KW"/>
</dbReference>
<name>A0A2N9FDB2_FAGSY</name>
<dbReference type="GO" id="GO:0046246">
    <property type="term" value="P:terpene biosynthetic process"/>
    <property type="evidence" value="ECO:0007669"/>
    <property type="project" value="TreeGrafter"/>
</dbReference>
<dbReference type="GO" id="GO:0020037">
    <property type="term" value="F:heme binding"/>
    <property type="evidence" value="ECO:0007669"/>
    <property type="project" value="InterPro"/>
</dbReference>
<dbReference type="PANTHER" id="PTHR47947">
    <property type="entry name" value="CYTOCHROME P450 82C3-RELATED"/>
    <property type="match status" value="1"/>
</dbReference>
<dbReference type="InterPro" id="IPR002401">
    <property type="entry name" value="Cyt_P450_E_grp-I"/>
</dbReference>
<evidence type="ECO:0000256" key="2">
    <source>
        <dbReference type="ARBA" id="ARBA00022723"/>
    </source>
</evidence>
<dbReference type="InterPro" id="IPR050651">
    <property type="entry name" value="Plant_Cytochrome_P450_Monoox"/>
</dbReference>
<feature type="transmembrane region" description="Helical" evidence="6">
    <location>
        <begin position="6"/>
        <end position="26"/>
    </location>
</feature>
<keyword evidence="6" id="KW-1133">Transmembrane helix</keyword>
<evidence type="ECO:0000256" key="1">
    <source>
        <dbReference type="ARBA" id="ARBA00022617"/>
    </source>
</evidence>
<dbReference type="InterPro" id="IPR036396">
    <property type="entry name" value="Cyt_P450_sf"/>
</dbReference>
<evidence type="ECO:0000256" key="6">
    <source>
        <dbReference type="SAM" id="Phobius"/>
    </source>
</evidence>
<dbReference type="Pfam" id="PF00067">
    <property type="entry name" value="p450"/>
    <property type="match status" value="1"/>
</dbReference>
<keyword evidence="6" id="KW-0472">Membrane</keyword>
<dbReference type="AlphaFoldDB" id="A0A2N9FDB2"/>
<dbReference type="PANTHER" id="PTHR47947:SF25">
    <property type="entry name" value="DIMETHYLNONATRIENE SYNTHASE"/>
    <property type="match status" value="1"/>
</dbReference>
<gene>
    <name evidence="7" type="ORF">FSB_LOCUS12656</name>
</gene>